<accession>A0ABQ7YJ69</accession>
<dbReference type="Proteomes" id="UP000824890">
    <property type="component" value="Unassembled WGS sequence"/>
</dbReference>
<proteinExistence type="predicted"/>
<evidence type="ECO:0000313" key="1">
    <source>
        <dbReference type="EMBL" id="KAH0867809.1"/>
    </source>
</evidence>
<comment type="caution">
    <text evidence="1">The sequence shown here is derived from an EMBL/GenBank/DDBJ whole genome shotgun (WGS) entry which is preliminary data.</text>
</comment>
<dbReference type="EMBL" id="JAGKQM010000017">
    <property type="protein sequence ID" value="KAH0867809.1"/>
    <property type="molecule type" value="Genomic_DNA"/>
</dbReference>
<protein>
    <submittedName>
        <fullName evidence="1">Uncharacterized protein</fullName>
    </submittedName>
</protein>
<gene>
    <name evidence="1" type="ORF">HID58_074831</name>
</gene>
<reference evidence="1 2" key="1">
    <citation type="submission" date="2021-05" db="EMBL/GenBank/DDBJ databases">
        <title>Genome Assembly of Synthetic Allotetraploid Brassica napus Reveals Homoeologous Exchanges between Subgenomes.</title>
        <authorList>
            <person name="Davis J.T."/>
        </authorList>
    </citation>
    <scope>NUCLEOTIDE SEQUENCE [LARGE SCALE GENOMIC DNA]</scope>
    <source>
        <strain evidence="2">cv. Da-Ae</strain>
        <tissue evidence="1">Seedling</tissue>
    </source>
</reference>
<sequence>MWSRSIIEAATRFAHIFVKETSNTKKIQQIRTLIIFELTNEQAEELKGKLSGEAYKQLNRGSVC</sequence>
<organism evidence="1 2">
    <name type="scientific">Brassica napus</name>
    <name type="common">Rape</name>
    <dbReference type="NCBI Taxonomy" id="3708"/>
    <lineage>
        <taxon>Eukaryota</taxon>
        <taxon>Viridiplantae</taxon>
        <taxon>Streptophyta</taxon>
        <taxon>Embryophyta</taxon>
        <taxon>Tracheophyta</taxon>
        <taxon>Spermatophyta</taxon>
        <taxon>Magnoliopsida</taxon>
        <taxon>eudicotyledons</taxon>
        <taxon>Gunneridae</taxon>
        <taxon>Pentapetalae</taxon>
        <taxon>rosids</taxon>
        <taxon>malvids</taxon>
        <taxon>Brassicales</taxon>
        <taxon>Brassicaceae</taxon>
        <taxon>Brassiceae</taxon>
        <taxon>Brassica</taxon>
    </lineage>
</organism>
<keyword evidence="2" id="KW-1185">Reference proteome</keyword>
<evidence type="ECO:0000313" key="2">
    <source>
        <dbReference type="Proteomes" id="UP000824890"/>
    </source>
</evidence>
<name>A0ABQ7YJ69_BRANA</name>